<organism evidence="3 4">
    <name type="scientific">Exidia glandulosa HHB12029</name>
    <dbReference type="NCBI Taxonomy" id="1314781"/>
    <lineage>
        <taxon>Eukaryota</taxon>
        <taxon>Fungi</taxon>
        <taxon>Dikarya</taxon>
        <taxon>Basidiomycota</taxon>
        <taxon>Agaricomycotina</taxon>
        <taxon>Agaricomycetes</taxon>
        <taxon>Auriculariales</taxon>
        <taxon>Exidiaceae</taxon>
        <taxon>Exidia</taxon>
    </lineage>
</organism>
<dbReference type="AlphaFoldDB" id="A0A165JRD4"/>
<sequence length="103" mass="10983">MGSSVSSERSFSSGNLIVTSQRSSLQPDIVEALQSVKCALQNDLLIREPPPSSAVEAALVVEDSDDDNDGGDKQSEANQQWVIELASDDDDGEESEGRSIDDV</sequence>
<feature type="region of interest" description="Disordered" evidence="1">
    <location>
        <begin position="1"/>
        <end position="23"/>
    </location>
</feature>
<gene>
    <name evidence="3" type="ORF">EXIGLDRAFT_735538</name>
</gene>
<feature type="domain" description="HAT C-terminal dimerisation" evidence="2">
    <location>
        <begin position="3"/>
        <end position="37"/>
    </location>
</feature>
<evidence type="ECO:0000313" key="3">
    <source>
        <dbReference type="EMBL" id="KZV95225.1"/>
    </source>
</evidence>
<dbReference type="InterPro" id="IPR008906">
    <property type="entry name" value="HATC_C_dom"/>
</dbReference>
<dbReference type="GO" id="GO:0046983">
    <property type="term" value="F:protein dimerization activity"/>
    <property type="evidence" value="ECO:0007669"/>
    <property type="project" value="InterPro"/>
</dbReference>
<dbReference type="SUPFAM" id="SSF53098">
    <property type="entry name" value="Ribonuclease H-like"/>
    <property type="match status" value="1"/>
</dbReference>
<feature type="compositionally biased region" description="Low complexity" evidence="1">
    <location>
        <begin position="1"/>
        <end position="13"/>
    </location>
</feature>
<dbReference type="Proteomes" id="UP000077266">
    <property type="component" value="Unassembled WGS sequence"/>
</dbReference>
<accession>A0A165JRD4</accession>
<keyword evidence="4" id="KW-1185">Reference proteome</keyword>
<dbReference type="Pfam" id="PF05699">
    <property type="entry name" value="Dimer_Tnp_hAT"/>
    <property type="match status" value="1"/>
</dbReference>
<feature type="region of interest" description="Disordered" evidence="1">
    <location>
        <begin position="59"/>
        <end position="103"/>
    </location>
</feature>
<evidence type="ECO:0000256" key="1">
    <source>
        <dbReference type="SAM" id="MobiDB-lite"/>
    </source>
</evidence>
<dbReference type="InterPro" id="IPR012337">
    <property type="entry name" value="RNaseH-like_sf"/>
</dbReference>
<name>A0A165JRD4_EXIGL</name>
<dbReference type="InParanoid" id="A0A165JRD4"/>
<protein>
    <recommendedName>
        <fullName evidence="2">HAT C-terminal dimerisation domain-containing protein</fullName>
    </recommendedName>
</protein>
<dbReference type="OrthoDB" id="3062869at2759"/>
<reference evidence="3 4" key="1">
    <citation type="journal article" date="2016" name="Mol. Biol. Evol.">
        <title>Comparative Genomics of Early-Diverging Mushroom-Forming Fungi Provides Insights into the Origins of Lignocellulose Decay Capabilities.</title>
        <authorList>
            <person name="Nagy L.G."/>
            <person name="Riley R."/>
            <person name="Tritt A."/>
            <person name="Adam C."/>
            <person name="Daum C."/>
            <person name="Floudas D."/>
            <person name="Sun H."/>
            <person name="Yadav J.S."/>
            <person name="Pangilinan J."/>
            <person name="Larsson K.H."/>
            <person name="Matsuura K."/>
            <person name="Barry K."/>
            <person name="Labutti K."/>
            <person name="Kuo R."/>
            <person name="Ohm R.A."/>
            <person name="Bhattacharya S.S."/>
            <person name="Shirouzu T."/>
            <person name="Yoshinaga Y."/>
            <person name="Martin F.M."/>
            <person name="Grigoriev I.V."/>
            <person name="Hibbett D.S."/>
        </authorList>
    </citation>
    <scope>NUCLEOTIDE SEQUENCE [LARGE SCALE GENOMIC DNA]</scope>
    <source>
        <strain evidence="3 4">HHB12029</strain>
    </source>
</reference>
<dbReference type="EMBL" id="KV425960">
    <property type="protein sequence ID" value="KZV95225.1"/>
    <property type="molecule type" value="Genomic_DNA"/>
</dbReference>
<proteinExistence type="predicted"/>
<feature type="compositionally biased region" description="Polar residues" evidence="1">
    <location>
        <begin position="14"/>
        <end position="23"/>
    </location>
</feature>
<evidence type="ECO:0000259" key="2">
    <source>
        <dbReference type="Pfam" id="PF05699"/>
    </source>
</evidence>
<evidence type="ECO:0000313" key="4">
    <source>
        <dbReference type="Proteomes" id="UP000077266"/>
    </source>
</evidence>